<dbReference type="GO" id="GO:0030154">
    <property type="term" value="P:cell differentiation"/>
    <property type="evidence" value="ECO:0007669"/>
    <property type="project" value="UniProtKB-ARBA"/>
</dbReference>
<dbReference type="InterPro" id="IPR050964">
    <property type="entry name" value="Striated_Muscle_Regulatory"/>
</dbReference>
<dbReference type="InterPro" id="IPR003598">
    <property type="entry name" value="Ig_sub2"/>
</dbReference>
<keyword evidence="8" id="KW-1185">Reference proteome</keyword>
<dbReference type="GO" id="GO:0009653">
    <property type="term" value="P:anatomical structure morphogenesis"/>
    <property type="evidence" value="ECO:0007669"/>
    <property type="project" value="UniProtKB-ARBA"/>
</dbReference>
<evidence type="ECO:0000256" key="3">
    <source>
        <dbReference type="SAM" id="MobiDB-lite"/>
    </source>
</evidence>
<feature type="domain" description="Fibronectin type-III" evidence="6">
    <location>
        <begin position="327"/>
        <end position="420"/>
    </location>
</feature>
<feature type="domain" description="Fibronectin type-III" evidence="6">
    <location>
        <begin position="31"/>
        <end position="131"/>
    </location>
</feature>
<dbReference type="SMART" id="SM00060">
    <property type="entry name" value="FN3"/>
    <property type="match status" value="2"/>
</dbReference>
<dbReference type="Proteomes" id="UP000606786">
    <property type="component" value="Unassembled WGS sequence"/>
</dbReference>
<dbReference type="SUPFAM" id="SSF48726">
    <property type="entry name" value="Immunoglobulin"/>
    <property type="match status" value="2"/>
</dbReference>
<evidence type="ECO:0000313" key="7">
    <source>
        <dbReference type="EMBL" id="CAD7002819.1"/>
    </source>
</evidence>
<dbReference type="InterPro" id="IPR013098">
    <property type="entry name" value="Ig_I-set"/>
</dbReference>
<feature type="region of interest" description="Disordered" evidence="3">
    <location>
        <begin position="666"/>
        <end position="714"/>
    </location>
</feature>
<dbReference type="EMBL" id="CAJHJT010000034">
    <property type="protein sequence ID" value="CAD7002819.1"/>
    <property type="molecule type" value="Genomic_DNA"/>
</dbReference>
<feature type="region of interest" description="Disordered" evidence="3">
    <location>
        <begin position="1"/>
        <end position="34"/>
    </location>
</feature>
<feature type="coiled-coil region" evidence="2">
    <location>
        <begin position="1263"/>
        <end position="1293"/>
    </location>
</feature>
<feature type="region of interest" description="Disordered" evidence="3">
    <location>
        <begin position="1057"/>
        <end position="1087"/>
    </location>
</feature>
<dbReference type="InterPro" id="IPR013783">
    <property type="entry name" value="Ig-like_fold"/>
</dbReference>
<feature type="compositionally biased region" description="Basic and acidic residues" evidence="3">
    <location>
        <begin position="419"/>
        <end position="439"/>
    </location>
</feature>
<protein>
    <submittedName>
        <fullName evidence="7">(Mediterranean fruit fly) hypothetical protein</fullName>
    </submittedName>
</protein>
<feature type="compositionally biased region" description="Polar residues" evidence="3">
    <location>
        <begin position="499"/>
        <end position="519"/>
    </location>
</feature>
<dbReference type="FunFam" id="2.60.40.10:FF:001834">
    <property type="entry name" value="Blast:Twitchin"/>
    <property type="match status" value="1"/>
</dbReference>
<proteinExistence type="predicted"/>
<dbReference type="Pfam" id="PF00041">
    <property type="entry name" value="fn3"/>
    <property type="match status" value="2"/>
</dbReference>
<keyword evidence="4" id="KW-0472">Membrane</keyword>
<feature type="compositionally biased region" description="Basic and acidic residues" evidence="3">
    <location>
        <begin position="682"/>
        <end position="714"/>
    </location>
</feature>
<evidence type="ECO:0000259" key="6">
    <source>
        <dbReference type="PROSITE" id="PS50853"/>
    </source>
</evidence>
<dbReference type="InterPro" id="IPR003961">
    <property type="entry name" value="FN3_dom"/>
</dbReference>
<evidence type="ECO:0000259" key="5">
    <source>
        <dbReference type="PROSITE" id="PS50835"/>
    </source>
</evidence>
<name>A0A811UUE7_CERCA</name>
<dbReference type="SMART" id="SM00409">
    <property type="entry name" value="IG"/>
    <property type="match status" value="2"/>
</dbReference>
<dbReference type="PROSITE" id="PS50835">
    <property type="entry name" value="IG_LIKE"/>
    <property type="match status" value="2"/>
</dbReference>
<feature type="compositionally biased region" description="Polar residues" evidence="3">
    <location>
        <begin position="1484"/>
        <end position="1494"/>
    </location>
</feature>
<evidence type="ECO:0000256" key="2">
    <source>
        <dbReference type="SAM" id="Coils"/>
    </source>
</evidence>
<keyword evidence="2" id="KW-0175">Coiled coil</keyword>
<comment type="caution">
    <text evidence="7">The sequence shown here is derived from an EMBL/GenBank/DDBJ whole genome shotgun (WGS) entry which is preliminary data.</text>
</comment>
<dbReference type="FunFam" id="2.60.40.10:FF:001806">
    <property type="entry name" value="Blast:Twitchin"/>
    <property type="match status" value="1"/>
</dbReference>
<dbReference type="FunFam" id="2.60.40.10:FF:000612">
    <property type="entry name" value="palladin isoform X1"/>
    <property type="match status" value="1"/>
</dbReference>
<dbReference type="Pfam" id="PF07679">
    <property type="entry name" value="I-set"/>
    <property type="match status" value="2"/>
</dbReference>
<dbReference type="InterPro" id="IPR036179">
    <property type="entry name" value="Ig-like_dom_sf"/>
</dbReference>
<keyword evidence="1" id="KW-0677">Repeat</keyword>
<evidence type="ECO:0000256" key="1">
    <source>
        <dbReference type="ARBA" id="ARBA00022737"/>
    </source>
</evidence>
<keyword evidence="4" id="KW-1133">Transmembrane helix</keyword>
<feature type="compositionally biased region" description="Polar residues" evidence="3">
    <location>
        <begin position="1382"/>
        <end position="1397"/>
    </location>
</feature>
<gene>
    <name evidence="7" type="ORF">CCAP1982_LOCUS11289</name>
</gene>
<accession>A0A811UUE7</accession>
<sequence length="1629" mass="182697">MGNQPGKLQNQNQSGRPKKVVTWKSAERPSAPGRPVLISLSEQQPDVVNLRWERPKLDGGSPITGYVVEHRRMGSPHWVRATPTSVSQCEVSISGLEPGWRYQFRVFAENIVGRSDPSELSDALTVTLQRTAICVPSFIEELQDRQAVEDERIEFRVRVVGQPAPEINWFKDGYEIFSSRRTKILNDNDVSVLIIHQVALTDEGEIKCTATNRAGHVATKSQLMVQAPPKIRLPRTYEDGLIVEAGEVLRLKVGVAGQPPPAVTWLHEGEVVPNGGRFEISNTDRNSLLKIDSIQRDDRGEYSVRAWNRLGEDVTSFLVTVTARPNPPGKVRLNMSFGKSATLSWTSPLDDGGCKIGYYIVEYFRVGWNVWLKAATTRSLSTTLHDLIEGSEYKFRVKAENPYGVSDPSEESEVLFIPDPKRGITKPKSETKLTEEKSKPAPPRRKALSPPRPHADASTEISPGALRKPRPQLLDTEELQREMSYGTPDKVLKLDIRRSPSNPQTTQKSSPNSPNSKTVTLNTKLSSTPSPTTPTPKSPQRSPLVEKKSMPQFLQTFLPSKDKSPSPSKQKIAPSLATPEPDLTPEKPSTPEVTRSSLHRRRSLSPPRKSPTPPEVINKTPALQRSAEPVQLGVNQTVRRLSGHSLSPAKNAPTLAVAIATGAMGTMSMQLEKSPQLKKKERKETTERNERNKRAELFETTERLERTERKERQDRNDQFVHAERAGREERIEPIKRQPEEKEKLVELKRLEQVDKLDQNEKDKQAEWIQWVAKANGNNAALQNKNHNNNVNNNHQKQNVLTLTNPTIQISAPPPTKTLISPSPPNSPLSLAEKQDDVHTSNEFMLVVFDKNSKVKDKNKQDSFELDLEDALQPPPISISSPDLASLEFTNLHTFPLRRSVSSTELLYERAMARFYEAVELEEAEKSRKLQAIKDKEKQKDVADKTFEKDLDIPIAGGGLQPPFVRKRLGSMTEAERLSFERRSELRRQSESFVQDFKLASARWGSRENISATKPLSRTTGILLNKDESREEDDRDVENYDFEDYDEEELLEGEVASGYQARAEPTKQASFEIESDYTESTASSEDDSIEKFKMELRARTKTPSPPKASPPRDHMETYHPRNMSAGVFTPYRAPQPENAAIVLTRPAPLTDPDFVPKPILKRPSNENVQPLVEAALNSNNNNNSNNNDNNNTKNKSLEHIENISDDSKPQTVQNTATTHEKPGFAESFMSFFKRDTRSHAEKNDEEQASVSGVTGKPLPLSPTVVAAELEAQRKTKEAEEAKRQEAERAMHEEAYAIVDHYSDLVSQISHTRKYHTPIYLDKEQLQKAGARTDYDEEMRQRRSQSPEGGLIPPVSNKPRLSISERGQLVHVRETGSGMAYTEQPKSNVPDTPTPSEDSSQAAFILPAVRVNKPPASNSKIDITTKAIPSPNVSELLANDDSTTSEVISETTYERPDSRGRTRIVKVKRIIKKRVPSRSRDASFNRPPSSAASQQDIDLDMSTEAQSPVRRRVLSRTRTSTGQSKSPGPFGRRPLPTSAGALPTPPEVLLAMAANEKLEAKSVEQLEEEAHEKVRSALSYSTDLVLFMVACYVYLFKDAWLVLPILSLMIYRQLGDLINDCIPKWMKRKKN</sequence>
<dbReference type="InterPro" id="IPR003599">
    <property type="entry name" value="Ig_sub"/>
</dbReference>
<feature type="domain" description="Ig-like" evidence="5">
    <location>
        <begin position="136"/>
        <end position="226"/>
    </location>
</feature>
<feature type="region of interest" description="Disordered" evidence="3">
    <location>
        <begin position="1432"/>
        <end position="1457"/>
    </location>
</feature>
<keyword evidence="4" id="KW-0812">Transmembrane</keyword>
<organism evidence="7 8">
    <name type="scientific">Ceratitis capitata</name>
    <name type="common">Mediterranean fruit fly</name>
    <name type="synonym">Tephritis capitata</name>
    <dbReference type="NCBI Taxonomy" id="7213"/>
    <lineage>
        <taxon>Eukaryota</taxon>
        <taxon>Metazoa</taxon>
        <taxon>Ecdysozoa</taxon>
        <taxon>Arthropoda</taxon>
        <taxon>Hexapoda</taxon>
        <taxon>Insecta</taxon>
        <taxon>Pterygota</taxon>
        <taxon>Neoptera</taxon>
        <taxon>Endopterygota</taxon>
        <taxon>Diptera</taxon>
        <taxon>Brachycera</taxon>
        <taxon>Muscomorpha</taxon>
        <taxon>Tephritoidea</taxon>
        <taxon>Tephritidae</taxon>
        <taxon>Ceratitis</taxon>
        <taxon>Ceratitis</taxon>
    </lineage>
</organism>
<feature type="region of interest" description="Disordered" evidence="3">
    <location>
        <begin position="1337"/>
        <end position="1357"/>
    </location>
</feature>
<feature type="region of interest" description="Disordered" evidence="3">
    <location>
        <begin position="402"/>
        <end position="651"/>
    </location>
</feature>
<evidence type="ECO:0000313" key="8">
    <source>
        <dbReference type="Proteomes" id="UP000606786"/>
    </source>
</evidence>
<dbReference type="SMART" id="SM00408">
    <property type="entry name" value="IGc2"/>
    <property type="match status" value="2"/>
</dbReference>
<dbReference type="PANTHER" id="PTHR13817:SF167">
    <property type="entry name" value="MYOMESIN AND MYOSIN BINDING PROTEIN"/>
    <property type="match status" value="1"/>
</dbReference>
<dbReference type="PANTHER" id="PTHR13817">
    <property type="entry name" value="TITIN"/>
    <property type="match status" value="1"/>
</dbReference>
<feature type="region of interest" description="Disordered" evidence="3">
    <location>
        <begin position="1472"/>
        <end position="1539"/>
    </location>
</feature>
<evidence type="ECO:0000256" key="4">
    <source>
        <dbReference type="SAM" id="Phobius"/>
    </source>
</evidence>
<feature type="compositionally biased region" description="Polar residues" evidence="3">
    <location>
        <begin position="1"/>
        <end position="15"/>
    </location>
</feature>
<feature type="domain" description="Ig-like" evidence="5">
    <location>
        <begin position="229"/>
        <end position="322"/>
    </location>
</feature>
<reference evidence="7" key="1">
    <citation type="submission" date="2020-11" db="EMBL/GenBank/DDBJ databases">
        <authorList>
            <person name="Whitehead M."/>
        </authorList>
    </citation>
    <scope>NUCLEOTIDE SEQUENCE</scope>
    <source>
        <strain evidence="7">EGII</strain>
    </source>
</reference>
<dbReference type="Gene3D" id="2.60.40.10">
    <property type="entry name" value="Immunoglobulins"/>
    <property type="match status" value="4"/>
</dbReference>
<feature type="region of interest" description="Disordered" evidence="3">
    <location>
        <begin position="1235"/>
        <end position="1259"/>
    </location>
</feature>
<feature type="region of interest" description="Disordered" evidence="3">
    <location>
        <begin position="1374"/>
        <end position="1397"/>
    </location>
</feature>
<dbReference type="CDD" id="cd00063">
    <property type="entry name" value="FN3"/>
    <property type="match status" value="2"/>
</dbReference>
<feature type="transmembrane region" description="Helical" evidence="4">
    <location>
        <begin position="1582"/>
        <end position="1601"/>
    </location>
</feature>
<dbReference type="OrthoDB" id="6107607at2759"/>
<dbReference type="FunFam" id="2.60.40.10:FF:002211">
    <property type="entry name" value="GL25248"/>
    <property type="match status" value="1"/>
</dbReference>
<dbReference type="InterPro" id="IPR036116">
    <property type="entry name" value="FN3_sf"/>
</dbReference>
<dbReference type="PROSITE" id="PS50853">
    <property type="entry name" value="FN3"/>
    <property type="match status" value="2"/>
</dbReference>
<feature type="compositionally biased region" description="Polar residues" evidence="3">
    <location>
        <begin position="1438"/>
        <end position="1449"/>
    </location>
</feature>
<dbReference type="SUPFAM" id="SSF49265">
    <property type="entry name" value="Fibronectin type III"/>
    <property type="match status" value="1"/>
</dbReference>
<feature type="compositionally biased region" description="Low complexity" evidence="3">
    <location>
        <begin position="520"/>
        <end position="530"/>
    </location>
</feature>
<dbReference type="PRINTS" id="PR00014">
    <property type="entry name" value="FNTYPEIII"/>
</dbReference>
<dbReference type="InterPro" id="IPR007110">
    <property type="entry name" value="Ig-like_dom"/>
</dbReference>